<dbReference type="InterPro" id="IPR006202">
    <property type="entry name" value="Neur_chan_lig-bd"/>
</dbReference>
<evidence type="ECO:0000256" key="1">
    <source>
        <dbReference type="ARBA" id="ARBA00004141"/>
    </source>
</evidence>
<feature type="transmembrane region" description="Helical" evidence="5">
    <location>
        <begin position="344"/>
        <end position="365"/>
    </location>
</feature>
<feature type="transmembrane region" description="Helical" evidence="5">
    <location>
        <begin position="217"/>
        <end position="243"/>
    </location>
</feature>
<dbReference type="SUPFAM" id="SSF90112">
    <property type="entry name" value="Neurotransmitter-gated ion-channel transmembrane pore"/>
    <property type="match status" value="1"/>
</dbReference>
<feature type="domain" description="Neurotransmitter-gated ion-channel ligand-binding" evidence="6">
    <location>
        <begin position="6"/>
        <end position="154"/>
    </location>
</feature>
<dbReference type="InterPro" id="IPR006201">
    <property type="entry name" value="Neur_channel"/>
</dbReference>
<dbReference type="EMBL" id="VSWD01000005">
    <property type="protein sequence ID" value="KAK3104118.1"/>
    <property type="molecule type" value="Genomic_DNA"/>
</dbReference>
<comment type="caution">
    <text evidence="8">The sequence shown here is derived from an EMBL/GenBank/DDBJ whole genome shotgun (WGS) entry which is preliminary data.</text>
</comment>
<dbReference type="InterPro" id="IPR036734">
    <property type="entry name" value="Neur_chan_lig-bd_sf"/>
</dbReference>
<dbReference type="PANTHER" id="PTHR18945">
    <property type="entry name" value="NEUROTRANSMITTER GATED ION CHANNEL"/>
    <property type="match status" value="1"/>
</dbReference>
<proteinExistence type="inferred from homology"/>
<dbReference type="PROSITE" id="PS00236">
    <property type="entry name" value="NEUROTR_ION_CHANNEL"/>
    <property type="match status" value="1"/>
</dbReference>
<feature type="domain" description="Neurotransmitter-gated ion-channel transmembrane" evidence="7">
    <location>
        <begin position="161"/>
        <end position="329"/>
    </location>
</feature>
<dbReference type="CDD" id="cd18989">
    <property type="entry name" value="LGIC_ECD_cation"/>
    <property type="match status" value="1"/>
</dbReference>
<comment type="subcellular location">
    <subcellularLocation>
        <location evidence="1">Membrane</location>
        <topology evidence="1">Multi-pass membrane protein</topology>
    </subcellularLocation>
</comment>
<feature type="transmembrane region" description="Helical" evidence="5">
    <location>
        <begin position="161"/>
        <end position="180"/>
    </location>
</feature>
<dbReference type="InterPro" id="IPR018000">
    <property type="entry name" value="Neurotransmitter_ion_chnl_CS"/>
</dbReference>
<keyword evidence="5" id="KW-0406">Ion transport</keyword>
<dbReference type="Pfam" id="PF02931">
    <property type="entry name" value="Neur_chan_LBD"/>
    <property type="match status" value="1"/>
</dbReference>
<dbReference type="InterPro" id="IPR038050">
    <property type="entry name" value="Neuro_actylchol_rec"/>
</dbReference>
<dbReference type="SUPFAM" id="SSF63712">
    <property type="entry name" value="Nicotinic receptor ligand binding domain-like"/>
    <property type="match status" value="1"/>
</dbReference>
<accession>A0AA89C8P9</accession>
<evidence type="ECO:0000259" key="7">
    <source>
        <dbReference type="Pfam" id="PF02932"/>
    </source>
</evidence>
<dbReference type="Proteomes" id="UP001186944">
    <property type="component" value="Unassembled WGS sequence"/>
</dbReference>
<evidence type="ECO:0000256" key="5">
    <source>
        <dbReference type="RuleBase" id="RU000687"/>
    </source>
</evidence>
<evidence type="ECO:0000313" key="8">
    <source>
        <dbReference type="EMBL" id="KAK3104118.1"/>
    </source>
</evidence>
<evidence type="ECO:0000259" key="6">
    <source>
        <dbReference type="Pfam" id="PF02931"/>
    </source>
</evidence>
<reference evidence="8" key="1">
    <citation type="submission" date="2019-08" db="EMBL/GenBank/DDBJ databases">
        <title>The improved chromosome-level genome for the pearl oyster Pinctada fucata martensii using PacBio sequencing and Hi-C.</title>
        <authorList>
            <person name="Zheng Z."/>
        </authorList>
    </citation>
    <scope>NUCLEOTIDE SEQUENCE</scope>
    <source>
        <strain evidence="8">ZZ-2019</strain>
        <tissue evidence="8">Adductor muscle</tissue>
    </source>
</reference>
<evidence type="ECO:0000256" key="3">
    <source>
        <dbReference type="ARBA" id="ARBA00022989"/>
    </source>
</evidence>
<keyword evidence="2 5" id="KW-0812">Transmembrane</keyword>
<gene>
    <name evidence="8" type="ORF">FSP39_024558</name>
</gene>
<keyword evidence="5" id="KW-0407">Ion channel</keyword>
<dbReference type="AlphaFoldDB" id="A0AA89C8P9"/>
<keyword evidence="4 5" id="KW-0472">Membrane</keyword>
<dbReference type="Gene3D" id="1.20.58.390">
    <property type="entry name" value="Neurotransmitter-gated ion-channel transmembrane domain"/>
    <property type="match status" value="1"/>
</dbReference>
<dbReference type="GO" id="GO:0016020">
    <property type="term" value="C:membrane"/>
    <property type="evidence" value="ECO:0007669"/>
    <property type="project" value="UniProtKB-SubCell"/>
</dbReference>
<dbReference type="InterPro" id="IPR036719">
    <property type="entry name" value="Neuro-gated_channel_TM_sf"/>
</dbReference>
<organism evidence="8 9">
    <name type="scientific">Pinctada imbricata</name>
    <name type="common">Atlantic pearl-oyster</name>
    <name type="synonym">Pinctada martensii</name>
    <dbReference type="NCBI Taxonomy" id="66713"/>
    <lineage>
        <taxon>Eukaryota</taxon>
        <taxon>Metazoa</taxon>
        <taxon>Spiralia</taxon>
        <taxon>Lophotrochozoa</taxon>
        <taxon>Mollusca</taxon>
        <taxon>Bivalvia</taxon>
        <taxon>Autobranchia</taxon>
        <taxon>Pteriomorphia</taxon>
        <taxon>Pterioida</taxon>
        <taxon>Pterioidea</taxon>
        <taxon>Pteriidae</taxon>
        <taxon>Pinctada</taxon>
    </lineage>
</organism>
<dbReference type="Pfam" id="PF02932">
    <property type="entry name" value="Neur_chan_memb"/>
    <property type="match status" value="1"/>
</dbReference>
<dbReference type="GO" id="GO:0005230">
    <property type="term" value="F:extracellular ligand-gated monoatomic ion channel activity"/>
    <property type="evidence" value="ECO:0007669"/>
    <property type="project" value="InterPro"/>
</dbReference>
<evidence type="ECO:0000313" key="9">
    <source>
        <dbReference type="Proteomes" id="UP001186944"/>
    </source>
</evidence>
<dbReference type="Gene3D" id="2.70.170.10">
    <property type="entry name" value="Neurotransmitter-gated ion-channel ligand-binding domain"/>
    <property type="match status" value="1"/>
</dbReference>
<name>A0AA89C8P9_PINIB</name>
<dbReference type="CDD" id="cd19051">
    <property type="entry name" value="LGIC_TM_cation"/>
    <property type="match status" value="1"/>
</dbReference>
<protein>
    <submittedName>
        <fullName evidence="8">Uncharacterized protein</fullName>
    </submittedName>
</protein>
<dbReference type="GO" id="GO:0004888">
    <property type="term" value="F:transmembrane signaling receptor activity"/>
    <property type="evidence" value="ECO:0007669"/>
    <property type="project" value="InterPro"/>
</dbReference>
<keyword evidence="3 5" id="KW-1133">Transmembrane helix</keyword>
<evidence type="ECO:0000256" key="4">
    <source>
        <dbReference type="ARBA" id="ARBA00023136"/>
    </source>
</evidence>
<dbReference type="PRINTS" id="PR00252">
    <property type="entry name" value="NRIONCHANNEL"/>
</dbReference>
<dbReference type="InterPro" id="IPR006029">
    <property type="entry name" value="Neurotrans-gated_channel_TM"/>
</dbReference>
<sequence>MGGLYHSWYDARLQWDPSRYGDIREIVVPNKKVWVPYIYYLNPADNMVPVGNRYFTNRVNRNGVVVRNACSIMKTTCEVDITYFPFDQQTCEIDFYTFGYYSTEVYLKISNRQVDMFYFRKNSQWNVQSAIIKPHDNVEFNGTITAVLVLKRHPEYFTVNILIPVLFLCLLNPVVFLLPVESGERISYTVTIFLSLAVFMTLVNDNMPKSSKPMSRLSVLLIMMIGSSTVLCLLAIIITKIYFKDDSNPVPNWTAKILHIMKFRWCSKFFKMRRVESYDISSDAGTSQTVSDDNIRYIKKEKDFAKENFQDDSYQNNDNRNDDDDHSQEKMSWKQLALEMDQVAFIYSVIFLIITLVVFIVDGLLAK</sequence>
<keyword evidence="9" id="KW-1185">Reference proteome</keyword>
<keyword evidence="5" id="KW-0813">Transport</keyword>
<evidence type="ECO:0000256" key="2">
    <source>
        <dbReference type="ARBA" id="ARBA00022692"/>
    </source>
</evidence>
<feature type="transmembrane region" description="Helical" evidence="5">
    <location>
        <begin position="186"/>
        <end position="205"/>
    </location>
</feature>
<comment type="similarity">
    <text evidence="5">Belongs to the ligand-gated ion channel (TC 1.A.9) family.</text>
</comment>